<dbReference type="GO" id="GO:0008519">
    <property type="term" value="F:ammonium channel activity"/>
    <property type="evidence" value="ECO:0007669"/>
    <property type="project" value="InterPro"/>
</dbReference>
<evidence type="ECO:0000256" key="3">
    <source>
        <dbReference type="ARBA" id="ARBA00022448"/>
    </source>
</evidence>
<comment type="subcellular location">
    <subcellularLocation>
        <location evidence="1">Membrane</location>
        <topology evidence="1">Multi-pass membrane protein</topology>
    </subcellularLocation>
</comment>
<keyword evidence="7" id="KW-0924">Ammonia transport</keyword>
<feature type="transmembrane region" description="Helical" evidence="8">
    <location>
        <begin position="36"/>
        <end position="57"/>
    </location>
</feature>
<evidence type="ECO:0000256" key="6">
    <source>
        <dbReference type="ARBA" id="ARBA00023136"/>
    </source>
</evidence>
<dbReference type="InterPro" id="IPR029020">
    <property type="entry name" value="Ammonium/urea_transptr"/>
</dbReference>
<keyword evidence="3" id="KW-0813">Transport</keyword>
<sequence length="231" mass="24790">MFKPTGYIDEPCEHEQFRQSGDPDANPLTLNPASSVIRVGLIILLRAGFLIVQIGNIPVSDVNLILLHNIIEICWVSLCYILIGSTIAFTGNFAGVIGGGYWIGHEKTDREKALIGWQSAVVASGISTCCLAGRMHTVGTLIIGAIFSGIAHPLIMHWAWSTDGWMLQNRLREEGQGFYDSGGGALVHSTGSLTGLIGCLVLGRRIHGSQLNASPASTLVSYFFILVGLQV</sequence>
<dbReference type="GO" id="GO:0005886">
    <property type="term" value="C:plasma membrane"/>
    <property type="evidence" value="ECO:0007669"/>
    <property type="project" value="TreeGrafter"/>
</dbReference>
<name>A0A6V7MFR8_9HYME</name>
<keyword evidence="5 8" id="KW-1133">Transmembrane helix</keyword>
<keyword evidence="4 8" id="KW-0812">Transmembrane</keyword>
<evidence type="ECO:0000256" key="5">
    <source>
        <dbReference type="ARBA" id="ARBA00022989"/>
    </source>
</evidence>
<evidence type="ECO:0000256" key="4">
    <source>
        <dbReference type="ARBA" id="ARBA00022692"/>
    </source>
</evidence>
<dbReference type="AlphaFoldDB" id="A0A6V7MFR8"/>
<evidence type="ECO:0000256" key="8">
    <source>
        <dbReference type="SAM" id="Phobius"/>
    </source>
</evidence>
<feature type="transmembrane region" description="Helical" evidence="8">
    <location>
        <begin position="181"/>
        <end position="202"/>
    </location>
</feature>
<accession>A0A6V7MFR8</accession>
<dbReference type="SUPFAM" id="SSF111352">
    <property type="entry name" value="Ammonium transporter"/>
    <property type="match status" value="1"/>
</dbReference>
<dbReference type="PANTHER" id="PTHR11730">
    <property type="entry name" value="AMMONIUM TRANSPORTER"/>
    <property type="match status" value="1"/>
</dbReference>
<dbReference type="Gene3D" id="1.10.3430.10">
    <property type="entry name" value="Ammonium transporter AmtB like domains"/>
    <property type="match status" value="1"/>
</dbReference>
<feature type="transmembrane region" description="Helical" evidence="8">
    <location>
        <begin position="115"/>
        <end position="133"/>
    </location>
</feature>
<gene>
    <name evidence="10" type="ORF">BBRV_LOCUS129229</name>
</gene>
<dbReference type="InterPro" id="IPR024041">
    <property type="entry name" value="NH4_transpt_AmtB-like_dom"/>
</dbReference>
<comment type="similarity">
    <text evidence="2">Belongs to the ammonia transporter channel (TC 1.A.11.2) family.</text>
</comment>
<dbReference type="PANTHER" id="PTHR11730:SF6">
    <property type="entry name" value="AMMONIUM TRANSPORTER"/>
    <property type="match status" value="1"/>
</dbReference>
<feature type="transmembrane region" description="Helical" evidence="8">
    <location>
        <begin position="140"/>
        <end position="161"/>
    </location>
</feature>
<feature type="transmembrane region" description="Helical" evidence="8">
    <location>
        <begin position="78"/>
        <end position="103"/>
    </location>
</feature>
<keyword evidence="6 8" id="KW-0472">Membrane</keyword>
<evidence type="ECO:0000256" key="7">
    <source>
        <dbReference type="ARBA" id="ARBA00023177"/>
    </source>
</evidence>
<protein>
    <recommendedName>
        <fullName evidence="9">Ammonium transporter AmtB-like domain-containing protein</fullName>
    </recommendedName>
</protein>
<feature type="domain" description="Ammonium transporter AmtB-like" evidence="9">
    <location>
        <begin position="37"/>
        <end position="228"/>
    </location>
</feature>
<organism evidence="10">
    <name type="scientific">Bracon brevicornis</name>
    <dbReference type="NCBI Taxonomy" id="1563983"/>
    <lineage>
        <taxon>Eukaryota</taxon>
        <taxon>Metazoa</taxon>
        <taxon>Ecdysozoa</taxon>
        <taxon>Arthropoda</taxon>
        <taxon>Hexapoda</taxon>
        <taxon>Insecta</taxon>
        <taxon>Pterygota</taxon>
        <taxon>Neoptera</taxon>
        <taxon>Endopterygota</taxon>
        <taxon>Hymenoptera</taxon>
        <taxon>Apocrita</taxon>
        <taxon>Ichneumonoidea</taxon>
        <taxon>Braconidae</taxon>
        <taxon>Braconinae</taxon>
        <taxon>Bracon</taxon>
    </lineage>
</organism>
<evidence type="ECO:0000256" key="2">
    <source>
        <dbReference type="ARBA" id="ARBA00005887"/>
    </source>
</evidence>
<proteinExistence type="inferred from homology"/>
<reference evidence="10" key="1">
    <citation type="submission" date="2020-07" db="EMBL/GenBank/DDBJ databases">
        <authorList>
            <person name="Ferguson B K."/>
        </authorList>
    </citation>
    <scope>NUCLEOTIDE SEQUENCE</scope>
    <source>
        <strain evidence="10">L06</strain>
    </source>
</reference>
<evidence type="ECO:0000259" key="9">
    <source>
        <dbReference type="Pfam" id="PF00909"/>
    </source>
</evidence>
<dbReference type="EMBL" id="CADCXW020000353">
    <property type="protein sequence ID" value="CAD1585900.1"/>
    <property type="molecule type" value="Genomic_DNA"/>
</dbReference>
<evidence type="ECO:0000313" key="10">
    <source>
        <dbReference type="EMBL" id="CAD1585900.1"/>
    </source>
</evidence>
<dbReference type="Pfam" id="PF00909">
    <property type="entry name" value="Ammonium_transp"/>
    <property type="match status" value="1"/>
</dbReference>
<dbReference type="GO" id="GO:0097272">
    <property type="term" value="P:ammonium homeostasis"/>
    <property type="evidence" value="ECO:0007669"/>
    <property type="project" value="TreeGrafter"/>
</dbReference>
<evidence type="ECO:0000256" key="1">
    <source>
        <dbReference type="ARBA" id="ARBA00004141"/>
    </source>
</evidence>